<evidence type="ECO:0000259" key="1">
    <source>
        <dbReference type="Pfam" id="PF16516"/>
    </source>
</evidence>
<dbReference type="AlphaFoldDB" id="A0A7D9LCU6"/>
<dbReference type="Pfam" id="PF16516">
    <property type="entry name" value="CC2-LZ"/>
    <property type="match status" value="2"/>
</dbReference>
<dbReference type="Proteomes" id="UP001152795">
    <property type="component" value="Unassembled WGS sequence"/>
</dbReference>
<dbReference type="OrthoDB" id="5969558at2759"/>
<dbReference type="PANTHER" id="PTHR31882">
    <property type="entry name" value="TNFAIP3-INTERACTING PROTEIN COILED COIL FAMILY MEMBER"/>
    <property type="match status" value="1"/>
</dbReference>
<proteinExistence type="predicted"/>
<dbReference type="InterPro" id="IPR032419">
    <property type="entry name" value="CC2-LZ_dom"/>
</dbReference>
<organism evidence="2 3">
    <name type="scientific">Paramuricea clavata</name>
    <name type="common">Red gorgonian</name>
    <name type="synonym">Violescent sea-whip</name>
    <dbReference type="NCBI Taxonomy" id="317549"/>
    <lineage>
        <taxon>Eukaryota</taxon>
        <taxon>Metazoa</taxon>
        <taxon>Cnidaria</taxon>
        <taxon>Anthozoa</taxon>
        <taxon>Octocorallia</taxon>
        <taxon>Malacalcyonacea</taxon>
        <taxon>Plexauridae</taxon>
        <taxon>Paramuricea</taxon>
    </lineage>
</organism>
<name>A0A7D9LCU6_PARCT</name>
<evidence type="ECO:0000313" key="2">
    <source>
        <dbReference type="EMBL" id="CAB4028514.1"/>
    </source>
</evidence>
<comment type="caution">
    <text evidence="2">The sequence shown here is derived from an EMBL/GenBank/DDBJ whole genome shotgun (WGS) entry which is preliminary data.</text>
</comment>
<dbReference type="GO" id="GO:0005737">
    <property type="term" value="C:cytoplasm"/>
    <property type="evidence" value="ECO:0007669"/>
    <property type="project" value="UniProtKB-ARBA"/>
</dbReference>
<feature type="domain" description="NF-kappa-B essential modulator NEMO CC2-LZ" evidence="1">
    <location>
        <begin position="158"/>
        <end position="251"/>
    </location>
</feature>
<dbReference type="PANTHER" id="PTHR31882:SF11">
    <property type="entry name" value="HDA1 COMPLEX SUBUNIT 2"/>
    <property type="match status" value="1"/>
</dbReference>
<keyword evidence="3" id="KW-1185">Reference proteome</keyword>
<dbReference type="Gene3D" id="1.20.5.990">
    <property type="entry name" value="Nemo cc2-lz domain - 1d5 darpin complex"/>
    <property type="match status" value="2"/>
</dbReference>
<feature type="domain" description="NF-kappa-B essential modulator NEMO CC2-LZ" evidence="1">
    <location>
        <begin position="342"/>
        <end position="401"/>
    </location>
</feature>
<gene>
    <name evidence="2" type="ORF">PACLA_8A020224</name>
</gene>
<dbReference type="EMBL" id="CACRXK020015527">
    <property type="protein sequence ID" value="CAB4028514.1"/>
    <property type="molecule type" value="Genomic_DNA"/>
</dbReference>
<accession>A0A7D9LCU6</accession>
<dbReference type="GO" id="GO:0043122">
    <property type="term" value="P:regulation of canonical NF-kappaB signal transduction"/>
    <property type="evidence" value="ECO:0007669"/>
    <property type="project" value="UniProtKB-ARBA"/>
</dbReference>
<evidence type="ECO:0000313" key="3">
    <source>
        <dbReference type="Proteomes" id="UP001152795"/>
    </source>
</evidence>
<protein>
    <recommendedName>
        <fullName evidence="1">NF-kappa-B essential modulator NEMO CC2-LZ domain-containing protein</fullName>
    </recommendedName>
</protein>
<reference evidence="2" key="1">
    <citation type="submission" date="2020-04" db="EMBL/GenBank/DDBJ databases">
        <authorList>
            <person name="Alioto T."/>
            <person name="Alioto T."/>
            <person name="Gomez Garrido J."/>
        </authorList>
    </citation>
    <scope>NUCLEOTIDE SEQUENCE</scope>
    <source>
        <strain evidence="2">A484AB</strain>
    </source>
</reference>
<dbReference type="GO" id="GO:0006357">
    <property type="term" value="P:regulation of transcription by RNA polymerase II"/>
    <property type="evidence" value="ECO:0007669"/>
    <property type="project" value="TreeGrafter"/>
</dbReference>
<sequence>MQEPGTRPDFYDDQNRSYSCRTYIVIESYLERIVLVFRSERAVGILIYTTDEFMYVFIKLKKISLLDSHTSKKVLPVFISVSNESKNECCKCKELTEKVVAGAKDNEKLAKMIRNLRQENESTGTTGDDKGYKEKFQALVEINHCCKKDYEELQMRYEMLKGEKRLLEDEEKELKLRISELEKRQGPLESELARLVSNSGPSEEQCEILKSQIIVYKEDFERESNDREKLHEEKEKYKHKLENSEEIIRKLTAELDVCKAREESENGYLSERVATLPRYQVHYTQYPYQPVDQRWRMEQQRRANLPRNPSTTSLFYGGDVEVNLKLRISELEKRQGPLESELARLVSNGGPSEEQCEILKSQIIVYKEDFERERNDREKLHEKKEKYKHKLENSEEIIRKLTAELDVCKAREESENGYLSERVATPSRYQVHYTQYPYQPVDQKWRMEQQRRANLPRNPSTTSLFYGGDVEVNVLSLIVLAV</sequence>